<evidence type="ECO:0000313" key="2">
    <source>
        <dbReference type="EMBL" id="CEM43816.1"/>
    </source>
</evidence>
<feature type="region of interest" description="Disordered" evidence="1">
    <location>
        <begin position="1"/>
        <end position="35"/>
    </location>
</feature>
<gene>
    <name evidence="2" type="ORF">Cvel_6953</name>
</gene>
<protein>
    <submittedName>
        <fullName evidence="2">Uncharacterized protein</fullName>
    </submittedName>
</protein>
<name>A0A0G4HIC5_9ALVE</name>
<proteinExistence type="predicted"/>
<evidence type="ECO:0000256" key="1">
    <source>
        <dbReference type="SAM" id="MobiDB-lite"/>
    </source>
</evidence>
<dbReference type="EMBL" id="CDMZ01002767">
    <property type="protein sequence ID" value="CEM43816.1"/>
    <property type="molecule type" value="Genomic_DNA"/>
</dbReference>
<reference evidence="2" key="1">
    <citation type="submission" date="2014-11" db="EMBL/GenBank/DDBJ databases">
        <authorList>
            <person name="Otto D Thomas"/>
            <person name="Naeem Raeece"/>
        </authorList>
    </citation>
    <scope>NUCLEOTIDE SEQUENCE</scope>
</reference>
<sequence length="318" mass="36119">MQTSTFVVGGPSRASQERDESPSPVKMIASPPPDKKESFLQTLTKMNTGIYTTVPPGYRIATPDFMKSHFEAIDILPYSMSNAFQTQTRDLSLLDSKYTKTKTVIQRKKQTRLWPKKGSTNVQTSASVPSLVTHSSMGPGRWSAHSTFYSSKDHPGYSFHLTKGFVSHDEDLTQTWVCDKRNSSQGIAKHLRFSRAQWNLFYLDARELLRVLALNREPHTVKTLEIQFRRLTGRKGVWRRYAVSLEDFLRLFPRTFVIFGGLPSPNVRRRQASQAEISDGMDEVMARFSLLSGDEGDAYCLGIETRLYTTPTSLTLYK</sequence>
<organism evidence="2">
    <name type="scientific">Chromera velia CCMP2878</name>
    <dbReference type="NCBI Taxonomy" id="1169474"/>
    <lineage>
        <taxon>Eukaryota</taxon>
        <taxon>Sar</taxon>
        <taxon>Alveolata</taxon>
        <taxon>Colpodellida</taxon>
        <taxon>Chromeraceae</taxon>
        <taxon>Chromera</taxon>
    </lineage>
</organism>
<accession>A0A0G4HIC5</accession>
<dbReference type="VEuPathDB" id="CryptoDB:Cvel_6953"/>
<dbReference type="AlphaFoldDB" id="A0A0G4HIC5"/>